<dbReference type="RefSeq" id="WP_173885704.1">
    <property type="nucleotide sequence ID" value="NZ_CACRUM010000066.1"/>
</dbReference>
<proteinExistence type="predicted"/>
<dbReference type="InterPro" id="IPR055259">
    <property type="entry name" value="YkvP/CgeB_Glyco_trans-like"/>
</dbReference>
<sequence>MDCKQKSILVIKGINQYGVLSYMLEGIAAELQYRGYIVTVCNWDELDEWKKQKWDICISCQAINMTFEVQADKYVTWLVDHPVLLNERLIMHRDMDNLWIGCVDQTHVTYLKDVMDYHNVFYLPHFGGISDKIKKYKERNIEIFFPASYLDIEKFVNENTEWRTGAVKVISDLAINELKKNNEISVVQATKNVLEQMGETVDKQLITECMEVFGSYVDTYICRYYRTCVVKSLLDEGLQITVAGSGWSDFKEKYQYKDSLNILSDNMSYEEVLDCIGNSKIVLNVFPWFKNGSHERVTSALLNGAICLSDQNEYTKKYLKDESSAILYDRNNPQNIAKKIRYYLEHQDEAEEVAQNGKKVAMENMTVKNSVDKILKVIRENG</sequence>
<reference evidence="2" key="1">
    <citation type="submission" date="2019-11" db="EMBL/GenBank/DDBJ databases">
        <authorList>
            <person name="Feng L."/>
        </authorList>
    </citation>
    <scope>NUCLEOTIDE SEQUENCE</scope>
    <source>
        <strain evidence="2">RintestinalisLFYP67</strain>
    </source>
</reference>
<gene>
    <name evidence="2" type="ORF">RILFYP67_01509</name>
</gene>
<evidence type="ECO:0000259" key="1">
    <source>
        <dbReference type="Pfam" id="PF13524"/>
    </source>
</evidence>
<dbReference type="Gene3D" id="3.40.50.2000">
    <property type="entry name" value="Glycogen Phosphorylase B"/>
    <property type="match status" value="1"/>
</dbReference>
<dbReference type="AlphaFoldDB" id="A0A6N3DHG0"/>
<protein>
    <recommendedName>
        <fullName evidence="1">Spore protein YkvP/CgeB glycosyl transferase-like domain-containing protein</fullName>
    </recommendedName>
</protein>
<organism evidence="2">
    <name type="scientific">Roseburia intestinalis</name>
    <dbReference type="NCBI Taxonomy" id="166486"/>
    <lineage>
        <taxon>Bacteria</taxon>
        <taxon>Bacillati</taxon>
        <taxon>Bacillota</taxon>
        <taxon>Clostridia</taxon>
        <taxon>Lachnospirales</taxon>
        <taxon>Lachnospiraceae</taxon>
        <taxon>Roseburia</taxon>
    </lineage>
</organism>
<dbReference type="EMBL" id="CACRUM010000066">
    <property type="protein sequence ID" value="VYU28380.1"/>
    <property type="molecule type" value="Genomic_DNA"/>
</dbReference>
<evidence type="ECO:0000313" key="2">
    <source>
        <dbReference type="EMBL" id="VYU28380.1"/>
    </source>
</evidence>
<dbReference type="Pfam" id="PF13524">
    <property type="entry name" value="Glyco_trans_1_2"/>
    <property type="match status" value="1"/>
</dbReference>
<name>A0A6N3DHG0_9FIRM</name>
<feature type="domain" description="Spore protein YkvP/CgeB glycosyl transferase-like" evidence="1">
    <location>
        <begin position="234"/>
        <end position="375"/>
    </location>
</feature>
<dbReference type="SUPFAM" id="SSF53756">
    <property type="entry name" value="UDP-Glycosyltransferase/glycogen phosphorylase"/>
    <property type="match status" value="1"/>
</dbReference>
<accession>A0A6N3DHG0</accession>